<accession>A0A8X6QG45</accession>
<keyword evidence="2" id="KW-1185">Reference proteome</keyword>
<gene>
    <name evidence="1" type="ORF">NPIL_23731</name>
</gene>
<dbReference type="Proteomes" id="UP000887013">
    <property type="component" value="Unassembled WGS sequence"/>
</dbReference>
<name>A0A8X6QG45_NEPPI</name>
<protein>
    <submittedName>
        <fullName evidence="1">Uncharacterized protein</fullName>
    </submittedName>
</protein>
<dbReference type="EMBL" id="BMAW01031251">
    <property type="protein sequence ID" value="GFU20295.1"/>
    <property type="molecule type" value="Genomic_DNA"/>
</dbReference>
<comment type="caution">
    <text evidence="1">The sequence shown here is derived from an EMBL/GenBank/DDBJ whole genome shotgun (WGS) entry which is preliminary data.</text>
</comment>
<dbReference type="AlphaFoldDB" id="A0A8X6QG45"/>
<reference evidence="1" key="1">
    <citation type="submission" date="2020-08" db="EMBL/GenBank/DDBJ databases">
        <title>Multicomponent nature underlies the extraordinary mechanical properties of spider dragline silk.</title>
        <authorList>
            <person name="Kono N."/>
            <person name="Nakamura H."/>
            <person name="Mori M."/>
            <person name="Yoshida Y."/>
            <person name="Ohtoshi R."/>
            <person name="Malay A.D."/>
            <person name="Moran D.A.P."/>
            <person name="Tomita M."/>
            <person name="Numata K."/>
            <person name="Arakawa K."/>
        </authorList>
    </citation>
    <scope>NUCLEOTIDE SEQUENCE</scope>
</reference>
<evidence type="ECO:0000313" key="2">
    <source>
        <dbReference type="Proteomes" id="UP000887013"/>
    </source>
</evidence>
<proteinExistence type="predicted"/>
<organism evidence="1 2">
    <name type="scientific">Nephila pilipes</name>
    <name type="common">Giant wood spider</name>
    <name type="synonym">Nephila maculata</name>
    <dbReference type="NCBI Taxonomy" id="299642"/>
    <lineage>
        <taxon>Eukaryota</taxon>
        <taxon>Metazoa</taxon>
        <taxon>Ecdysozoa</taxon>
        <taxon>Arthropoda</taxon>
        <taxon>Chelicerata</taxon>
        <taxon>Arachnida</taxon>
        <taxon>Araneae</taxon>
        <taxon>Araneomorphae</taxon>
        <taxon>Entelegynae</taxon>
        <taxon>Araneoidea</taxon>
        <taxon>Nephilidae</taxon>
        <taxon>Nephila</taxon>
    </lineage>
</organism>
<evidence type="ECO:0000313" key="1">
    <source>
        <dbReference type="EMBL" id="GFU20295.1"/>
    </source>
</evidence>
<sequence length="143" mass="16150">MIISGLSMKIVVKVTKSCNDSSSTLQLDSKLKKEWFVKAAQSDYHALVALLKKEPKLAAIKKTYGWQRYQKNTTRQSVCLVHSKRQEDLLIPLIENVYRGVPEISSGSRRLFARDECAAARPLICHCRIPVAPATPLTPELWK</sequence>